<evidence type="ECO:0000313" key="1">
    <source>
        <dbReference type="EMBL" id="ADM97223.1"/>
    </source>
</evidence>
<gene>
    <name evidence="1" type="ordered locus">Dda3937_03634</name>
</gene>
<dbReference type="Proteomes" id="UP000006859">
    <property type="component" value="Chromosome"/>
</dbReference>
<organism evidence="1 2">
    <name type="scientific">Dickeya dadantii (strain 3937)</name>
    <name type="common">Erwinia chrysanthemi (strain 3937)</name>
    <dbReference type="NCBI Taxonomy" id="198628"/>
    <lineage>
        <taxon>Bacteria</taxon>
        <taxon>Pseudomonadati</taxon>
        <taxon>Pseudomonadota</taxon>
        <taxon>Gammaproteobacteria</taxon>
        <taxon>Enterobacterales</taxon>
        <taxon>Pectobacteriaceae</taxon>
        <taxon>Dickeya</taxon>
    </lineage>
</organism>
<name>E0SBS5_DICD3</name>
<dbReference type="HOGENOM" id="CLU_3006879_0_0_6"/>
<accession>E0SBS5</accession>
<keyword evidence="2" id="KW-1185">Reference proteome</keyword>
<evidence type="ECO:0000313" key="2">
    <source>
        <dbReference type="Proteomes" id="UP000006859"/>
    </source>
</evidence>
<dbReference type="KEGG" id="ddd:Dda3937_03634"/>
<reference evidence="1 2" key="1">
    <citation type="journal article" date="2011" name="J. Bacteriol.">
        <title>Genome sequence of the plant-pathogenic bacterium Dickeya dadantii 3937.</title>
        <authorList>
            <person name="Glasner J.D."/>
            <person name="Yang C.H."/>
            <person name="Reverchon S."/>
            <person name="Hugouvieux-Cotte-Pattat N."/>
            <person name="Condemine G."/>
            <person name="Bohin J.P."/>
            <person name="Van Gijsegem F."/>
            <person name="Yang S."/>
            <person name="Franza T."/>
            <person name="Expert D."/>
            <person name="Plunkett G. III"/>
            <person name="San Francisco M.J."/>
            <person name="Charkowski A.O."/>
            <person name="Py B."/>
            <person name="Bell K."/>
            <person name="Rauscher L."/>
            <person name="Rodriguez-Palenzuela P."/>
            <person name="Toussaint A."/>
            <person name="Holeva M.C."/>
            <person name="He S.Y."/>
            <person name="Douet V."/>
            <person name="Boccara M."/>
            <person name="Blanco C."/>
            <person name="Toth I."/>
            <person name="Anderson B.D."/>
            <person name="Biehl B.S."/>
            <person name="Mau B."/>
            <person name="Flynn S.M."/>
            <person name="Barras F."/>
            <person name="Lindeberg M."/>
            <person name="Birch P.R."/>
            <person name="Tsuyumu S."/>
            <person name="Shi X."/>
            <person name="Hibbing M."/>
            <person name="Yap M.N."/>
            <person name="Carpentier M."/>
            <person name="Dassa E."/>
            <person name="Umehara M."/>
            <person name="Kim J.F."/>
            <person name="Rusch M."/>
            <person name="Soni P."/>
            <person name="Mayhew G.F."/>
            <person name="Fouts D.E."/>
            <person name="Gill S.R."/>
            <person name="Blattner F.R."/>
            <person name="Keen N.T."/>
            <person name="Perna N.T."/>
        </authorList>
    </citation>
    <scope>NUCLEOTIDE SEQUENCE [LARGE SCALE GENOMIC DNA]</scope>
    <source>
        <strain evidence="1 2">3937</strain>
    </source>
</reference>
<dbReference type="STRING" id="198628.Dda3937_03634"/>
<sequence>MRQAIRASSPHELAHAVLCREMYFPAHDCIAATAFASRCRRITSAHTVRRTNEAIS</sequence>
<proteinExistence type="predicted"/>
<protein>
    <submittedName>
        <fullName evidence="1">Uncharacterized protein</fullName>
    </submittedName>
</protein>
<dbReference type="EMBL" id="CP002038">
    <property type="protein sequence ID" value="ADM97223.1"/>
    <property type="molecule type" value="Genomic_DNA"/>
</dbReference>
<dbReference type="AlphaFoldDB" id="E0SBS5"/>